<dbReference type="SUPFAM" id="SSF52266">
    <property type="entry name" value="SGNH hydrolase"/>
    <property type="match status" value="1"/>
</dbReference>
<evidence type="ECO:0000256" key="1">
    <source>
        <dbReference type="SAM" id="Phobius"/>
    </source>
</evidence>
<evidence type="ECO:0000313" key="2">
    <source>
        <dbReference type="EMBL" id="BDW86507.1"/>
    </source>
</evidence>
<reference evidence="2 3" key="1">
    <citation type="submission" date="2023-01" db="EMBL/GenBank/DDBJ databases">
        <title>Complete genome sequence of Roseicyclus marinus strain Dej080120_10.</title>
        <authorList>
            <person name="Ueki S."/>
            <person name="Maruyama F."/>
        </authorList>
    </citation>
    <scope>NUCLEOTIDE SEQUENCE [LARGE SCALE GENOMIC DNA]</scope>
    <source>
        <strain evidence="2 3">Dej080120_10</strain>
    </source>
</reference>
<dbReference type="KEGG" id="rmai:MACH21_26840"/>
<keyword evidence="1" id="KW-0472">Membrane</keyword>
<name>A0AA48H6N7_9RHOB</name>
<gene>
    <name evidence="2" type="ORF">MACH21_26840</name>
</gene>
<keyword evidence="1" id="KW-0812">Transmembrane</keyword>
<dbReference type="Proteomes" id="UP001337723">
    <property type="component" value="Chromosome"/>
</dbReference>
<dbReference type="AlphaFoldDB" id="A0AA48H6N7"/>
<dbReference type="InterPro" id="IPR036514">
    <property type="entry name" value="SGNH_hydro_sf"/>
</dbReference>
<proteinExistence type="predicted"/>
<feature type="transmembrane region" description="Helical" evidence="1">
    <location>
        <begin position="12"/>
        <end position="31"/>
    </location>
</feature>
<keyword evidence="3" id="KW-1185">Reference proteome</keyword>
<organism evidence="2 3">
    <name type="scientific">Roseicyclus marinus</name>
    <dbReference type="NCBI Taxonomy" id="2161673"/>
    <lineage>
        <taxon>Bacteria</taxon>
        <taxon>Pseudomonadati</taxon>
        <taxon>Pseudomonadota</taxon>
        <taxon>Alphaproteobacteria</taxon>
        <taxon>Rhodobacterales</taxon>
        <taxon>Roseobacteraceae</taxon>
        <taxon>Roseicyclus</taxon>
    </lineage>
</organism>
<dbReference type="GO" id="GO:0016788">
    <property type="term" value="F:hydrolase activity, acting on ester bonds"/>
    <property type="evidence" value="ECO:0007669"/>
    <property type="project" value="UniProtKB-ARBA"/>
</dbReference>
<evidence type="ECO:0000313" key="3">
    <source>
        <dbReference type="Proteomes" id="UP001337723"/>
    </source>
</evidence>
<protein>
    <recommendedName>
        <fullName evidence="4">SGNH/GDSL hydrolase family protein</fullName>
    </recommendedName>
</protein>
<sequence length="316" mass="34692">MQASEDRWHPVRAIGFLALGLMLYVGLFLWSDQVRETHAGRNPFHRIAQAPIQSDWIILGASHALPLGFDGIPNSLRTATTQTTLTLAVPGGGPAVTRLVAERYFADHEAGSVLVVLDAFTFADARWNEDRLGDSDILPKMPADPLTFRVLLRAVPRGLPVGTLLAYVTGFARINDRARFETDRWEAEGRFDNTSRPSEAADAARVAYLYPDAPSEASIQQGLADIEALIGLTRAHGARIVLVFPPLPERFATRLPEIPGLKPRLAALAGRLGVPLIDHQGLIPDAQFYFDTDHLNRSGVQLWLERGLGTILRGEQ</sequence>
<keyword evidence="1" id="KW-1133">Transmembrane helix</keyword>
<dbReference type="EMBL" id="AP027266">
    <property type="protein sequence ID" value="BDW86507.1"/>
    <property type="molecule type" value="Genomic_DNA"/>
</dbReference>
<accession>A0AA48H6N7</accession>
<dbReference type="Gene3D" id="3.40.50.1110">
    <property type="entry name" value="SGNH hydrolase"/>
    <property type="match status" value="1"/>
</dbReference>
<evidence type="ECO:0008006" key="4">
    <source>
        <dbReference type="Google" id="ProtNLM"/>
    </source>
</evidence>